<sequence>MTQQGTVVHFLSPPTHHETAVQCPGRSDMDSRAPSGAPVVWQGRYTSKAEVEYFVAIKLSNRFIAEYTCSVTARDGLDRTCRLFCRLPDIYSPFDIVAIGRAQFYDEFNPTTICEASSCSVDLLYSYEPFLQERARLVTVWGIIQNA</sequence>
<reference evidence="2" key="1">
    <citation type="submission" date="2016-06" db="EMBL/GenBank/DDBJ databases">
        <title>Parallel loss of symbiosis genes in relatives of nitrogen-fixing non-legume Parasponia.</title>
        <authorList>
            <person name="Van Velzen R."/>
            <person name="Holmer R."/>
            <person name="Bu F."/>
            <person name="Rutten L."/>
            <person name="Van Zeijl A."/>
            <person name="Liu W."/>
            <person name="Santuari L."/>
            <person name="Cao Q."/>
            <person name="Sharma T."/>
            <person name="Shen D."/>
            <person name="Roswanjaya Y."/>
            <person name="Wardhani T."/>
            <person name="Kalhor M.S."/>
            <person name="Jansen J."/>
            <person name="Van den Hoogen J."/>
            <person name="Gungor B."/>
            <person name="Hartog M."/>
            <person name="Hontelez J."/>
            <person name="Verver J."/>
            <person name="Yang W.-C."/>
            <person name="Schijlen E."/>
            <person name="Repin R."/>
            <person name="Schilthuizen M."/>
            <person name="Schranz E."/>
            <person name="Heidstra R."/>
            <person name="Miyata K."/>
            <person name="Fedorova E."/>
            <person name="Kohlen W."/>
            <person name="Bisseling T."/>
            <person name="Smit S."/>
            <person name="Geurts R."/>
        </authorList>
    </citation>
    <scope>NUCLEOTIDE SEQUENCE [LARGE SCALE GENOMIC DNA]</scope>
    <source>
        <strain evidence="2">cv. WU1-14</strain>
    </source>
</reference>
<organism evidence="1 2">
    <name type="scientific">Parasponia andersonii</name>
    <name type="common">Sponia andersonii</name>
    <dbReference type="NCBI Taxonomy" id="3476"/>
    <lineage>
        <taxon>Eukaryota</taxon>
        <taxon>Viridiplantae</taxon>
        <taxon>Streptophyta</taxon>
        <taxon>Embryophyta</taxon>
        <taxon>Tracheophyta</taxon>
        <taxon>Spermatophyta</taxon>
        <taxon>Magnoliopsida</taxon>
        <taxon>eudicotyledons</taxon>
        <taxon>Gunneridae</taxon>
        <taxon>Pentapetalae</taxon>
        <taxon>rosids</taxon>
        <taxon>fabids</taxon>
        <taxon>Rosales</taxon>
        <taxon>Cannabaceae</taxon>
        <taxon>Parasponia</taxon>
    </lineage>
</organism>
<name>A0A2P5AU70_PARAD</name>
<keyword evidence="1" id="KW-0378">Hydrolase</keyword>
<evidence type="ECO:0000313" key="2">
    <source>
        <dbReference type="Proteomes" id="UP000237105"/>
    </source>
</evidence>
<gene>
    <name evidence="1" type="ORF">PanWU01x14_300520</name>
</gene>
<comment type="caution">
    <text evidence="1">The sequence shown here is derived from an EMBL/GenBank/DDBJ whole genome shotgun (WGS) entry which is preliminary data.</text>
</comment>
<dbReference type="AlphaFoldDB" id="A0A2P5AU70"/>
<dbReference type="Proteomes" id="UP000237105">
    <property type="component" value="Unassembled WGS sequence"/>
</dbReference>
<dbReference type="GO" id="GO:0016798">
    <property type="term" value="F:hydrolase activity, acting on glycosyl bonds"/>
    <property type="evidence" value="ECO:0007669"/>
    <property type="project" value="UniProtKB-KW"/>
</dbReference>
<proteinExistence type="predicted"/>
<keyword evidence="1" id="KW-0326">Glycosidase</keyword>
<accession>A0A2P5AU70</accession>
<keyword evidence="2" id="KW-1185">Reference proteome</keyword>
<dbReference type="EMBL" id="JXTB01000448">
    <property type="protein sequence ID" value="PON40028.1"/>
    <property type="molecule type" value="Genomic_DNA"/>
</dbReference>
<protein>
    <submittedName>
        <fullName evidence="1">Cytokinin glycosidase</fullName>
    </submittedName>
</protein>
<evidence type="ECO:0000313" key="1">
    <source>
        <dbReference type="EMBL" id="PON40028.1"/>
    </source>
</evidence>